<organism evidence="1 2">
    <name type="scientific">Ficus carica</name>
    <name type="common">Common fig</name>
    <dbReference type="NCBI Taxonomy" id="3494"/>
    <lineage>
        <taxon>Eukaryota</taxon>
        <taxon>Viridiplantae</taxon>
        <taxon>Streptophyta</taxon>
        <taxon>Embryophyta</taxon>
        <taxon>Tracheophyta</taxon>
        <taxon>Spermatophyta</taxon>
        <taxon>Magnoliopsida</taxon>
        <taxon>eudicotyledons</taxon>
        <taxon>Gunneridae</taxon>
        <taxon>Pentapetalae</taxon>
        <taxon>rosids</taxon>
        <taxon>fabids</taxon>
        <taxon>Rosales</taxon>
        <taxon>Moraceae</taxon>
        <taxon>Ficeae</taxon>
        <taxon>Ficus</taxon>
    </lineage>
</organism>
<accession>A0AA88D5L6</accession>
<dbReference type="AlphaFoldDB" id="A0AA88D5L6"/>
<comment type="caution">
    <text evidence="1">The sequence shown here is derived from an EMBL/GenBank/DDBJ whole genome shotgun (WGS) entry which is preliminary data.</text>
</comment>
<protein>
    <submittedName>
        <fullName evidence="1">Uncharacterized protein</fullName>
    </submittedName>
</protein>
<dbReference type="Proteomes" id="UP001187192">
    <property type="component" value="Unassembled WGS sequence"/>
</dbReference>
<sequence length="104" mass="11384">MLKSVMVLVSKRRGRDLARKNYPYLNRWSDPLFIDVPRGLECSGNPIGLNSECSQRVDMFQAYRHLLCQSGQTTGAGDMTSVVASGVKCQVTDAGCRVDVLSSA</sequence>
<gene>
    <name evidence="1" type="ORF">TIFTF001_014446</name>
</gene>
<evidence type="ECO:0000313" key="2">
    <source>
        <dbReference type="Proteomes" id="UP001187192"/>
    </source>
</evidence>
<name>A0AA88D5L6_FICCA</name>
<evidence type="ECO:0000313" key="1">
    <source>
        <dbReference type="EMBL" id="GMN45250.1"/>
    </source>
</evidence>
<reference evidence="1" key="1">
    <citation type="submission" date="2023-07" db="EMBL/GenBank/DDBJ databases">
        <title>draft genome sequence of fig (Ficus carica).</title>
        <authorList>
            <person name="Takahashi T."/>
            <person name="Nishimura K."/>
        </authorList>
    </citation>
    <scope>NUCLEOTIDE SEQUENCE</scope>
</reference>
<keyword evidence="2" id="KW-1185">Reference proteome</keyword>
<dbReference type="EMBL" id="BTGU01000020">
    <property type="protein sequence ID" value="GMN45250.1"/>
    <property type="molecule type" value="Genomic_DNA"/>
</dbReference>
<proteinExistence type="predicted"/>